<name>A0A8E2J837_9PEZI</name>
<feature type="signal peptide" evidence="2">
    <location>
        <begin position="1"/>
        <end position="19"/>
    </location>
</feature>
<proteinExistence type="predicted"/>
<evidence type="ECO:0000256" key="1">
    <source>
        <dbReference type="ARBA" id="ARBA00022723"/>
    </source>
</evidence>
<keyword evidence="2" id="KW-0732">Signal</keyword>
<dbReference type="OrthoDB" id="6132182at2759"/>
<dbReference type="PANTHER" id="PTHR11474:SF116">
    <property type="entry name" value="TYROSINASE"/>
    <property type="match status" value="1"/>
</dbReference>
<evidence type="ECO:0000313" key="6">
    <source>
        <dbReference type="Proteomes" id="UP000250266"/>
    </source>
</evidence>
<dbReference type="Gene3D" id="1.10.1280.10">
    <property type="entry name" value="Di-copper center containing domain from catechol oxidase"/>
    <property type="match status" value="1"/>
</dbReference>
<evidence type="ECO:0000313" key="5">
    <source>
        <dbReference type="EMBL" id="OCK72918.1"/>
    </source>
</evidence>
<reference evidence="5 6" key="1">
    <citation type="journal article" date="2016" name="Nat. Commun.">
        <title>Ectomycorrhizal ecology is imprinted in the genome of the dominant symbiotic fungus Cenococcum geophilum.</title>
        <authorList>
            <consortium name="DOE Joint Genome Institute"/>
            <person name="Peter M."/>
            <person name="Kohler A."/>
            <person name="Ohm R.A."/>
            <person name="Kuo A."/>
            <person name="Krutzmann J."/>
            <person name="Morin E."/>
            <person name="Arend M."/>
            <person name="Barry K.W."/>
            <person name="Binder M."/>
            <person name="Choi C."/>
            <person name="Clum A."/>
            <person name="Copeland A."/>
            <person name="Grisel N."/>
            <person name="Haridas S."/>
            <person name="Kipfer T."/>
            <person name="LaButti K."/>
            <person name="Lindquist E."/>
            <person name="Lipzen A."/>
            <person name="Maire R."/>
            <person name="Meier B."/>
            <person name="Mihaltcheva S."/>
            <person name="Molinier V."/>
            <person name="Murat C."/>
            <person name="Poggeler S."/>
            <person name="Quandt C.A."/>
            <person name="Sperisen C."/>
            <person name="Tritt A."/>
            <person name="Tisserant E."/>
            <person name="Crous P.W."/>
            <person name="Henrissat B."/>
            <person name="Nehls U."/>
            <person name="Egli S."/>
            <person name="Spatafora J.W."/>
            <person name="Grigoriev I.V."/>
            <person name="Martin F.M."/>
        </authorList>
    </citation>
    <scope>NUCLEOTIDE SEQUENCE [LARGE SCALE GENOMIC DNA]</scope>
    <source>
        <strain evidence="5 6">CBS 459.81</strain>
    </source>
</reference>
<evidence type="ECO:0000259" key="4">
    <source>
        <dbReference type="PROSITE" id="PS00498"/>
    </source>
</evidence>
<dbReference type="SUPFAM" id="SSF48056">
    <property type="entry name" value="Di-copper centre-containing domain"/>
    <property type="match status" value="1"/>
</dbReference>
<sequence>MHLNAPLAITLLLGAVVHAAPAPAPQDSAATTSVASEVTTTTLPDGATTTLPVAASTDTAVASGQLDDLAAFALTLANSSVAASSKQKRGGCTLANLSIRREWGTLSSAEREAYTSAVNCLLAKNANTPSSLIPGAKSRFDDFVGTHINQTMTIHYTGTFLAWHRYFTWSYEQALRNECGYTGTQPYWNWAQTAQTGLETSPIFDGSATSMSGNGAQVSGEGDVVLGGGGGLPEIDLPPGTGGGCVTSGPFKNMSVNLGPVSLGLTNGSTISNGDGLTYNPRCLKRDLTTAINQRYANATSVVHQILKPQEIYDFQMTMQGYPGSGDIGVHGGGHYSIGGDPGRDLFVSPGDPVFYLHHAMIDRTWWIWQLLDLKDRTGAAGISGTGTFLNSPPSPNTTMDTPIDLGYATSPIYANPTYKMSDLLSTTSGPFCYIYL</sequence>
<dbReference type="PROSITE" id="PS00498">
    <property type="entry name" value="TYROSINASE_2"/>
    <property type="match status" value="1"/>
</dbReference>
<dbReference type="GO" id="GO:0016491">
    <property type="term" value="F:oxidoreductase activity"/>
    <property type="evidence" value="ECO:0007669"/>
    <property type="project" value="InterPro"/>
</dbReference>
<dbReference type="PANTHER" id="PTHR11474">
    <property type="entry name" value="TYROSINASE FAMILY MEMBER"/>
    <property type="match status" value="1"/>
</dbReference>
<dbReference type="InterPro" id="IPR002227">
    <property type="entry name" value="Tyrosinase_Cu-bd"/>
</dbReference>
<dbReference type="Pfam" id="PF00264">
    <property type="entry name" value="Tyrosinase"/>
    <property type="match status" value="1"/>
</dbReference>
<feature type="domain" description="Tyrosinase copper-binding" evidence="3">
    <location>
        <begin position="155"/>
        <end position="172"/>
    </location>
</feature>
<feature type="chain" id="PRO_5034393962" evidence="2">
    <location>
        <begin position="20"/>
        <end position="437"/>
    </location>
</feature>
<evidence type="ECO:0000256" key="2">
    <source>
        <dbReference type="SAM" id="SignalP"/>
    </source>
</evidence>
<protein>
    <submittedName>
        <fullName evidence="5">Di-copper centre-containing protein</fullName>
    </submittedName>
</protein>
<keyword evidence="6" id="KW-1185">Reference proteome</keyword>
<dbReference type="InterPro" id="IPR008922">
    <property type="entry name" value="Di-copper_centre_dom_sf"/>
</dbReference>
<dbReference type="GO" id="GO:0046872">
    <property type="term" value="F:metal ion binding"/>
    <property type="evidence" value="ECO:0007669"/>
    <property type="project" value="UniProtKB-KW"/>
</dbReference>
<keyword evidence="1" id="KW-0479">Metal-binding</keyword>
<dbReference type="AlphaFoldDB" id="A0A8E2J837"/>
<feature type="domain" description="Tyrosinase copper-binding" evidence="4">
    <location>
        <begin position="352"/>
        <end position="363"/>
    </location>
</feature>
<dbReference type="PRINTS" id="PR00092">
    <property type="entry name" value="TYROSINASE"/>
</dbReference>
<gene>
    <name evidence="5" type="ORF">K432DRAFT_340917</name>
</gene>
<dbReference type="InterPro" id="IPR050316">
    <property type="entry name" value="Tyrosinase/Hemocyanin"/>
</dbReference>
<dbReference type="PROSITE" id="PS00497">
    <property type="entry name" value="TYROSINASE_1"/>
    <property type="match status" value="1"/>
</dbReference>
<dbReference type="Proteomes" id="UP000250266">
    <property type="component" value="Unassembled WGS sequence"/>
</dbReference>
<accession>A0A8E2J837</accession>
<evidence type="ECO:0000259" key="3">
    <source>
        <dbReference type="PROSITE" id="PS00497"/>
    </source>
</evidence>
<organism evidence="5 6">
    <name type="scientific">Lepidopterella palustris CBS 459.81</name>
    <dbReference type="NCBI Taxonomy" id="1314670"/>
    <lineage>
        <taxon>Eukaryota</taxon>
        <taxon>Fungi</taxon>
        <taxon>Dikarya</taxon>
        <taxon>Ascomycota</taxon>
        <taxon>Pezizomycotina</taxon>
        <taxon>Dothideomycetes</taxon>
        <taxon>Pleosporomycetidae</taxon>
        <taxon>Mytilinidiales</taxon>
        <taxon>Argynnaceae</taxon>
        <taxon>Lepidopterella</taxon>
    </lineage>
</organism>
<dbReference type="EMBL" id="KV746184">
    <property type="protein sequence ID" value="OCK72918.1"/>
    <property type="molecule type" value="Genomic_DNA"/>
</dbReference>